<reference evidence="1 2" key="1">
    <citation type="submission" date="2021-06" db="EMBL/GenBank/DDBJ databases">
        <authorList>
            <person name="Sun Q."/>
            <person name="Li D."/>
        </authorList>
    </citation>
    <scope>NUCLEOTIDE SEQUENCE [LARGE SCALE GENOMIC DNA]</scope>
    <source>
        <strain evidence="1 2">MSJ-5</strain>
    </source>
</reference>
<proteinExistence type="predicted"/>
<name>A0ABS6G2I7_9FIRM</name>
<gene>
    <name evidence="1" type="ORF">KQI88_04070</name>
</gene>
<dbReference type="RefSeq" id="WP_216415055.1">
    <property type="nucleotide sequence ID" value="NZ_JAHLQK010000001.1"/>
</dbReference>
<dbReference type="EMBL" id="JAHLQK010000001">
    <property type="protein sequence ID" value="MBU5675586.1"/>
    <property type="molecule type" value="Genomic_DNA"/>
</dbReference>
<protein>
    <submittedName>
        <fullName evidence="1">Uncharacterized protein</fullName>
    </submittedName>
</protein>
<keyword evidence="2" id="KW-1185">Reference proteome</keyword>
<comment type="caution">
    <text evidence="1">The sequence shown here is derived from an EMBL/GenBank/DDBJ whole genome shotgun (WGS) entry which is preliminary data.</text>
</comment>
<sequence length="214" mass="26044">MIIIENLNIEQIIKNSTVEELFQVNIKSQDWVWVNKDIFSDIVYNALEYEYTDEDYLIEEINNISEDKLNEILNDKFKKIGWISVNQRLFEKLVEDFISTKDIETFIYVNKRFYTKKIIEKTNELSWILKAMAIDGYQHLLLEDKTLLEIYEEYFNENGMLIEEILLRGEYKFLNVATWKFDEQINVLEFYKMDERYRQWSEGNSNFMFYELSK</sequence>
<accession>A0ABS6G2I7</accession>
<evidence type="ECO:0000313" key="1">
    <source>
        <dbReference type="EMBL" id="MBU5675586.1"/>
    </source>
</evidence>
<evidence type="ECO:0000313" key="2">
    <source>
        <dbReference type="Proteomes" id="UP000779508"/>
    </source>
</evidence>
<organism evidence="1 2">
    <name type="scientific">Alkaliphilus flagellatus</name>
    <dbReference type="NCBI Taxonomy" id="2841507"/>
    <lineage>
        <taxon>Bacteria</taxon>
        <taxon>Bacillati</taxon>
        <taxon>Bacillota</taxon>
        <taxon>Clostridia</taxon>
        <taxon>Peptostreptococcales</taxon>
        <taxon>Natronincolaceae</taxon>
        <taxon>Alkaliphilus</taxon>
    </lineage>
</organism>
<dbReference type="Proteomes" id="UP000779508">
    <property type="component" value="Unassembled WGS sequence"/>
</dbReference>